<dbReference type="Proteomes" id="UP000502409">
    <property type="component" value="Genome"/>
</dbReference>
<name>A0A6M3T9P0_9CAUD</name>
<evidence type="ECO:0000313" key="1">
    <source>
        <dbReference type="EMBL" id="QJD50951.1"/>
    </source>
</evidence>
<gene>
    <name evidence="1" type="primary">243</name>
    <name evidence="1" type="ORF">SEA_BMOC_243</name>
</gene>
<reference evidence="1 2" key="1">
    <citation type="submission" date="2020-04" db="EMBL/GenBank/DDBJ databases">
        <authorList>
            <person name="Angtuaco S.E."/>
            <person name="Chung R.C."/>
            <person name="Hung A.H."/>
            <person name="Eghdamian A."/>
            <person name="Zhu L."/>
            <person name="Shaffer C.D."/>
            <person name="Weston-Hafer K.A."/>
            <person name="Garlena R.A."/>
            <person name="Russell D.A."/>
            <person name="Pope W.H."/>
            <person name="Jacobs-Sera D."/>
            <person name="Hatfull G.F."/>
        </authorList>
    </citation>
    <scope>NUCLEOTIDE SEQUENCE [LARGE SCALE GENOMIC DNA]</scope>
</reference>
<evidence type="ECO:0000313" key="2">
    <source>
        <dbReference type="Proteomes" id="UP000502409"/>
    </source>
</evidence>
<sequence length="62" mass="7320">MAEPNRPRIDFNAKERATEIALLKDLKDAKRFKDVYPLRLKEAEDNLAELYRLVEARYRAGK</sequence>
<accession>A0A6M3T9P0</accession>
<proteinExistence type="predicted"/>
<dbReference type="EMBL" id="MT310865">
    <property type="protein sequence ID" value="QJD50951.1"/>
    <property type="molecule type" value="Genomic_DNA"/>
</dbReference>
<keyword evidence="2" id="KW-1185">Reference proteome</keyword>
<protein>
    <submittedName>
        <fullName evidence="1">Uncharacterized protein</fullName>
    </submittedName>
</protein>
<dbReference type="RefSeq" id="YP_010107602.1">
    <property type="nucleotide sequence ID" value="NC_055842.1"/>
</dbReference>
<organism evidence="1 2">
    <name type="scientific">Streptomyces phage Bmoc</name>
    <dbReference type="NCBI Taxonomy" id="2725629"/>
    <lineage>
        <taxon>Viruses</taxon>
        <taxon>Duplodnaviria</taxon>
        <taxon>Heunggongvirae</taxon>
        <taxon>Uroviricota</taxon>
        <taxon>Caudoviricetes</taxon>
        <taxon>Stanwilliamsviridae</taxon>
        <taxon>Boydwoodruffvirinae</taxon>
        <taxon>Samistivirus</taxon>
        <taxon>Samistivirus bmoc</taxon>
    </lineage>
</organism>
<dbReference type="GeneID" id="65125745"/>
<dbReference type="KEGG" id="vg:65125745"/>